<reference evidence="2" key="1">
    <citation type="journal article" date="2020" name="Fungal Divers.">
        <title>Resolving the Mortierellaceae phylogeny through synthesis of multi-gene phylogenetics and phylogenomics.</title>
        <authorList>
            <person name="Vandepol N."/>
            <person name="Liber J."/>
            <person name="Desiro A."/>
            <person name="Na H."/>
            <person name="Kennedy M."/>
            <person name="Barry K."/>
            <person name="Grigoriev I.V."/>
            <person name="Miller A.N."/>
            <person name="O'Donnell K."/>
            <person name="Stajich J.E."/>
            <person name="Bonito G."/>
        </authorList>
    </citation>
    <scope>NUCLEOTIDE SEQUENCE</scope>
    <source>
        <strain evidence="2">CK1249</strain>
    </source>
</reference>
<gene>
    <name evidence="2" type="ORF">BGZ70_008062</name>
</gene>
<accession>A0A9P6J4S3</accession>
<sequence>MVPQAFGGNLSCSDLLMASSGSSLIQSPSLSWASITPSITPSRDSSPSLPSEHLALAGDTDKRAAARLSKKRSGSAHSRHGSKVSKTKSVSLPVPSTARAPSVSTTASATAPSGPMKGVDSLERYQSASTTEAPIKRRRRMRQVRIK</sequence>
<feature type="compositionally biased region" description="Basic residues" evidence="1">
    <location>
        <begin position="136"/>
        <end position="147"/>
    </location>
</feature>
<feature type="non-terminal residue" evidence="2">
    <location>
        <position position="147"/>
    </location>
</feature>
<dbReference type="Proteomes" id="UP000738359">
    <property type="component" value="Unassembled WGS sequence"/>
</dbReference>
<comment type="caution">
    <text evidence="2">The sequence shown here is derived from an EMBL/GenBank/DDBJ whole genome shotgun (WGS) entry which is preliminary data.</text>
</comment>
<dbReference type="EMBL" id="JAAAHY010000551">
    <property type="protein sequence ID" value="KAF9962362.1"/>
    <property type="molecule type" value="Genomic_DNA"/>
</dbReference>
<feature type="compositionally biased region" description="Basic residues" evidence="1">
    <location>
        <begin position="68"/>
        <end position="86"/>
    </location>
</feature>
<evidence type="ECO:0000313" key="2">
    <source>
        <dbReference type="EMBL" id="KAF9962362.1"/>
    </source>
</evidence>
<feature type="region of interest" description="Disordered" evidence="1">
    <location>
        <begin position="37"/>
        <end position="147"/>
    </location>
</feature>
<keyword evidence="3" id="KW-1185">Reference proteome</keyword>
<evidence type="ECO:0000256" key="1">
    <source>
        <dbReference type="SAM" id="MobiDB-lite"/>
    </source>
</evidence>
<feature type="compositionally biased region" description="Polar residues" evidence="1">
    <location>
        <begin position="37"/>
        <end position="49"/>
    </location>
</feature>
<organism evidence="2 3">
    <name type="scientific">Mortierella alpina</name>
    <name type="common">Oleaginous fungus</name>
    <name type="synonym">Mortierella renispora</name>
    <dbReference type="NCBI Taxonomy" id="64518"/>
    <lineage>
        <taxon>Eukaryota</taxon>
        <taxon>Fungi</taxon>
        <taxon>Fungi incertae sedis</taxon>
        <taxon>Mucoromycota</taxon>
        <taxon>Mortierellomycotina</taxon>
        <taxon>Mortierellomycetes</taxon>
        <taxon>Mortierellales</taxon>
        <taxon>Mortierellaceae</taxon>
        <taxon>Mortierella</taxon>
    </lineage>
</organism>
<protein>
    <submittedName>
        <fullName evidence="2">Uncharacterized protein</fullName>
    </submittedName>
</protein>
<name>A0A9P6J4S3_MORAP</name>
<proteinExistence type="predicted"/>
<feature type="compositionally biased region" description="Low complexity" evidence="1">
    <location>
        <begin position="95"/>
        <end position="115"/>
    </location>
</feature>
<dbReference type="AlphaFoldDB" id="A0A9P6J4S3"/>
<evidence type="ECO:0000313" key="3">
    <source>
        <dbReference type="Proteomes" id="UP000738359"/>
    </source>
</evidence>